<name>A0A6V7PLX4_ANACO</name>
<dbReference type="AlphaFoldDB" id="A0A6V7PLX4"/>
<evidence type="ECO:0000313" key="2">
    <source>
        <dbReference type="EMBL" id="CAD1831892.1"/>
    </source>
</evidence>
<evidence type="ECO:0000256" key="1">
    <source>
        <dbReference type="SAM" id="MobiDB-lite"/>
    </source>
</evidence>
<feature type="region of interest" description="Disordered" evidence="1">
    <location>
        <begin position="67"/>
        <end position="126"/>
    </location>
</feature>
<protein>
    <submittedName>
        <fullName evidence="2">Uncharacterized protein</fullName>
    </submittedName>
</protein>
<organism evidence="2">
    <name type="scientific">Ananas comosus var. bracteatus</name>
    <name type="common">red pineapple</name>
    <dbReference type="NCBI Taxonomy" id="296719"/>
    <lineage>
        <taxon>Eukaryota</taxon>
        <taxon>Viridiplantae</taxon>
        <taxon>Streptophyta</taxon>
        <taxon>Embryophyta</taxon>
        <taxon>Tracheophyta</taxon>
        <taxon>Spermatophyta</taxon>
        <taxon>Magnoliopsida</taxon>
        <taxon>Liliopsida</taxon>
        <taxon>Poales</taxon>
        <taxon>Bromeliaceae</taxon>
        <taxon>Bromelioideae</taxon>
        <taxon>Ananas</taxon>
    </lineage>
</organism>
<gene>
    <name evidence="2" type="ORF">CB5_LOCUS15103</name>
</gene>
<reference evidence="2" key="1">
    <citation type="submission" date="2020-07" db="EMBL/GenBank/DDBJ databases">
        <authorList>
            <person name="Lin J."/>
        </authorList>
    </citation>
    <scope>NUCLEOTIDE SEQUENCE</scope>
</reference>
<dbReference type="EMBL" id="LR862149">
    <property type="protein sequence ID" value="CAD1831892.1"/>
    <property type="molecule type" value="Genomic_DNA"/>
</dbReference>
<feature type="region of interest" description="Disordered" evidence="1">
    <location>
        <begin position="1"/>
        <end position="26"/>
    </location>
</feature>
<proteinExistence type="predicted"/>
<sequence>MIGRQPLIRRFQTPPAKNPRPGRRSMYLRGEQALPDLQKEVRSLVEENEMLRKEAEDLHRACAAASAENRTLQLRLDQRNTPIRSHSPAPRAKQEPAAPPPLVQCDGGEGGGFRIPDLNLPASDDL</sequence>
<dbReference type="PANTHER" id="PTHR35099:SF2">
    <property type="entry name" value="OS02G0182700 PROTEIN"/>
    <property type="match status" value="1"/>
</dbReference>
<accession>A0A6V7PLX4</accession>
<dbReference type="PANTHER" id="PTHR35099">
    <property type="entry name" value="OS02G0182700 PROTEIN"/>
    <property type="match status" value="1"/>
</dbReference>